<evidence type="ECO:0000313" key="3">
    <source>
        <dbReference type="EMBL" id="MBB3205955.1"/>
    </source>
</evidence>
<name>A0A7W5DWY1_9BACT</name>
<feature type="compositionally biased region" description="Basic residues" evidence="1">
    <location>
        <begin position="395"/>
        <end position="404"/>
    </location>
</feature>
<evidence type="ECO:0000256" key="1">
    <source>
        <dbReference type="SAM" id="MobiDB-lite"/>
    </source>
</evidence>
<dbReference type="Proteomes" id="UP000536179">
    <property type="component" value="Unassembled WGS sequence"/>
</dbReference>
<gene>
    <name evidence="3" type="ORF">FHS27_001763</name>
</gene>
<organism evidence="3 4">
    <name type="scientific">Aporhodopirellula rubra</name>
    <dbReference type="NCBI Taxonomy" id="980271"/>
    <lineage>
        <taxon>Bacteria</taxon>
        <taxon>Pseudomonadati</taxon>
        <taxon>Planctomycetota</taxon>
        <taxon>Planctomycetia</taxon>
        <taxon>Pirellulales</taxon>
        <taxon>Pirellulaceae</taxon>
        <taxon>Aporhodopirellula</taxon>
    </lineage>
</organism>
<evidence type="ECO:0008006" key="5">
    <source>
        <dbReference type="Google" id="ProtNLM"/>
    </source>
</evidence>
<feature type="region of interest" description="Disordered" evidence="1">
    <location>
        <begin position="390"/>
        <end position="412"/>
    </location>
</feature>
<dbReference type="InterPro" id="IPR011050">
    <property type="entry name" value="Pectin_lyase_fold/virulence"/>
</dbReference>
<feature type="signal peptide" evidence="2">
    <location>
        <begin position="1"/>
        <end position="20"/>
    </location>
</feature>
<sequence length="412" mass="44385">MLRVPCLLLALFFCFPSVPANGFYDDSFENRSVVKDLKADHGVPTDGSTDISAVLQGAIDELSENGGGMLTIPAGSYTFSNIQLRSNVHIGIDHQATLIPHVGQTVKNTTLFELGKADEEIENVSIRGLGGRFTVKFFEYTKGLQVVSTGNVKNFYIANFHCIDAQTALSCVNFNATGIETGGSGMPNQGTVENISVENAHYGYGVVQTQAAKNVLFKNLSGTGGATLRFETGLTKMNDAQFGGLFNLVGENIECTNGNCAVMISPHAMTNGVVRVDGVKSVGCGFAVRIEGGFVSKKYATAGLKPGTFAERSYVKNIEATFGEHAQLKQKHLPYMPLELMNSVRIPEEAEFATPFIGPSIAAVLNDANYRVDVEIVTAHGFQFADDVVTEPVPGHKKRQKSNKSNRPQSDR</sequence>
<evidence type="ECO:0000313" key="4">
    <source>
        <dbReference type="Proteomes" id="UP000536179"/>
    </source>
</evidence>
<proteinExistence type="predicted"/>
<accession>A0A7W5DWY1</accession>
<dbReference type="RefSeq" id="WP_246419287.1">
    <property type="nucleotide sequence ID" value="NZ_JACHXU010000005.1"/>
</dbReference>
<reference evidence="3 4" key="1">
    <citation type="submission" date="2020-08" db="EMBL/GenBank/DDBJ databases">
        <title>Genomic Encyclopedia of Type Strains, Phase III (KMG-III): the genomes of soil and plant-associated and newly described type strains.</title>
        <authorList>
            <person name="Whitman W."/>
        </authorList>
    </citation>
    <scope>NUCLEOTIDE SEQUENCE [LARGE SCALE GENOMIC DNA]</scope>
    <source>
        <strain evidence="3 4">CECT 8075</strain>
    </source>
</reference>
<feature type="chain" id="PRO_5031110208" description="Iota-carrageenase" evidence="2">
    <location>
        <begin position="21"/>
        <end position="412"/>
    </location>
</feature>
<dbReference type="InterPro" id="IPR012334">
    <property type="entry name" value="Pectin_lyas_fold"/>
</dbReference>
<comment type="caution">
    <text evidence="3">The sequence shown here is derived from an EMBL/GenBank/DDBJ whole genome shotgun (WGS) entry which is preliminary data.</text>
</comment>
<protein>
    <recommendedName>
        <fullName evidence="5">Iota-carrageenase</fullName>
    </recommendedName>
</protein>
<keyword evidence="2" id="KW-0732">Signal</keyword>
<dbReference type="AlphaFoldDB" id="A0A7W5DWY1"/>
<dbReference type="SUPFAM" id="SSF51126">
    <property type="entry name" value="Pectin lyase-like"/>
    <property type="match status" value="1"/>
</dbReference>
<evidence type="ECO:0000256" key="2">
    <source>
        <dbReference type="SAM" id="SignalP"/>
    </source>
</evidence>
<dbReference type="Gene3D" id="2.160.20.10">
    <property type="entry name" value="Single-stranded right-handed beta-helix, Pectin lyase-like"/>
    <property type="match status" value="1"/>
</dbReference>
<dbReference type="EMBL" id="JACHXU010000005">
    <property type="protein sequence ID" value="MBB3205955.1"/>
    <property type="molecule type" value="Genomic_DNA"/>
</dbReference>
<keyword evidence="4" id="KW-1185">Reference proteome</keyword>